<dbReference type="EMBL" id="CP000561">
    <property type="protein sequence ID" value="ABO08385.1"/>
    <property type="molecule type" value="Genomic_DNA"/>
</dbReference>
<reference evidence="1" key="1">
    <citation type="submission" date="2007-02" db="EMBL/GenBank/DDBJ databases">
        <title>Complete sequence of Pyrobaculum calidifontis JCM 11548.</title>
        <authorList>
            <consortium name="US DOE Joint Genome Institute"/>
            <person name="Copeland A."/>
            <person name="Lucas S."/>
            <person name="Lapidus A."/>
            <person name="Barry K."/>
            <person name="Glavina del Rio T."/>
            <person name="Dalin E."/>
            <person name="Tice H."/>
            <person name="Pitluck S."/>
            <person name="Chain P."/>
            <person name="Malfatti S."/>
            <person name="Shin M."/>
            <person name="Vergez L."/>
            <person name="Schmutz J."/>
            <person name="Larimer F."/>
            <person name="Land M."/>
            <person name="Hauser L."/>
            <person name="Kyrpides N."/>
            <person name="Mikhailova N."/>
            <person name="Cozen A.E."/>
            <person name="Fitz-Gibbon S.T."/>
            <person name="House C.H."/>
            <person name="Saltikov C."/>
            <person name="Lowe T.M."/>
            <person name="Richardson P."/>
        </authorList>
    </citation>
    <scope>NUCLEOTIDE SEQUENCE [LARGE SCALE GENOMIC DNA]</scope>
    <source>
        <strain evidence="1">JCM 11548</strain>
    </source>
</reference>
<keyword evidence="2" id="KW-1185">Reference proteome</keyword>
<gene>
    <name evidence="1" type="ordered locus">Pcal_0960</name>
</gene>
<sequence length="168" mass="18415">MSLKIVVLKEGGEPLGDVVIDARGPPEFFDAVILGGRELKSVVAIGAVEGGVPIGVGKYTKKPVAAVVEGRVVIRGIPISLYYELGILEREIVEALGRGVTTDVALEKLKEVVIRERRRYKRSQTLAILAKYVEGEVAELPPHLIDIVGNLSRDEARKLFEKLLEEIY</sequence>
<dbReference type="eggNOG" id="arCOG05576">
    <property type="taxonomic scope" value="Archaea"/>
</dbReference>
<dbReference type="AlphaFoldDB" id="A3MUR8"/>
<organism evidence="1 2">
    <name type="scientific">Pyrobaculum calidifontis (strain DSM 21063 / JCM 11548 / VA1)</name>
    <dbReference type="NCBI Taxonomy" id="410359"/>
    <lineage>
        <taxon>Archaea</taxon>
        <taxon>Thermoproteota</taxon>
        <taxon>Thermoprotei</taxon>
        <taxon>Thermoproteales</taxon>
        <taxon>Thermoproteaceae</taxon>
        <taxon>Pyrobaculum</taxon>
    </lineage>
</organism>
<proteinExistence type="predicted"/>
<dbReference type="KEGG" id="pcl:Pcal_0960"/>
<protein>
    <submittedName>
        <fullName evidence="1">Uncharacterized protein</fullName>
    </submittedName>
</protein>
<evidence type="ECO:0000313" key="2">
    <source>
        <dbReference type="Proteomes" id="UP000001431"/>
    </source>
</evidence>
<dbReference type="Proteomes" id="UP000001431">
    <property type="component" value="Chromosome"/>
</dbReference>
<dbReference type="GeneID" id="4908563"/>
<dbReference type="RefSeq" id="WP_011849643.1">
    <property type="nucleotide sequence ID" value="NC_009073.1"/>
</dbReference>
<accession>A3MUR8</accession>
<dbReference type="STRING" id="410359.Pcal_0960"/>
<dbReference type="HOGENOM" id="CLU_1582951_0_0_2"/>
<name>A3MUR8_PYRCJ</name>
<evidence type="ECO:0000313" key="1">
    <source>
        <dbReference type="EMBL" id="ABO08385.1"/>
    </source>
</evidence>
<dbReference type="OrthoDB" id="28287at2157"/>